<reference evidence="2" key="1">
    <citation type="submission" date="2022-12" db="EMBL/GenBank/DDBJ databases">
        <authorList>
            <person name="Krivoruchko A.V."/>
            <person name="Elkin A."/>
        </authorList>
    </citation>
    <scope>NUCLEOTIDE SEQUENCE</scope>
    <source>
        <strain evidence="2">IEGM 249</strain>
    </source>
</reference>
<dbReference type="Proteomes" id="UP001231166">
    <property type="component" value="Plasmid pRho-VOC14-C342"/>
</dbReference>
<name>A0AAX3YR96_RHOOP</name>
<dbReference type="Proteomes" id="UP001066327">
    <property type="component" value="Unassembled WGS sequence"/>
</dbReference>
<evidence type="ECO:0000313" key="3">
    <source>
        <dbReference type="EMBL" id="WLF51385.1"/>
    </source>
</evidence>
<protein>
    <submittedName>
        <fullName evidence="3">Amidohydrolase family protein</fullName>
    </submittedName>
</protein>
<accession>A0AAX3YR96</accession>
<reference evidence="3" key="2">
    <citation type="submission" date="2023-07" db="EMBL/GenBank/DDBJ databases">
        <title>Genomic analysis of Rhodococcus opacus VOC-14 with glycol ethers degradation activity.</title>
        <authorList>
            <person name="Narkevich D.A."/>
            <person name="Hlushen A.M."/>
            <person name="Akhremchuk A.E."/>
            <person name="Sikolenko M.A."/>
            <person name="Valentovich L.N."/>
        </authorList>
    </citation>
    <scope>NUCLEOTIDE SEQUENCE</scope>
    <source>
        <strain evidence="3">VOC-14</strain>
        <plasmid evidence="3">pRho-VOC14-C342</plasmid>
    </source>
</reference>
<dbReference type="NCBIfam" id="NF006056">
    <property type="entry name" value="PRK08204.1"/>
    <property type="match status" value="1"/>
</dbReference>
<dbReference type="SUPFAM" id="SSF51556">
    <property type="entry name" value="Metallo-dependent hydrolases"/>
    <property type="match status" value="1"/>
</dbReference>
<dbReference type="PANTHER" id="PTHR43794">
    <property type="entry name" value="AMINOHYDROLASE SSNA-RELATED"/>
    <property type="match status" value="1"/>
</dbReference>
<dbReference type="InterPro" id="IPR050287">
    <property type="entry name" value="MTA/SAH_deaminase"/>
</dbReference>
<keyword evidence="4" id="KW-1185">Reference proteome</keyword>
<evidence type="ECO:0000259" key="1">
    <source>
        <dbReference type="Pfam" id="PF01979"/>
    </source>
</evidence>
<dbReference type="AlphaFoldDB" id="A0AAX3YR96"/>
<evidence type="ECO:0000313" key="5">
    <source>
        <dbReference type="Proteomes" id="UP001231166"/>
    </source>
</evidence>
<evidence type="ECO:0000313" key="4">
    <source>
        <dbReference type="Proteomes" id="UP001066327"/>
    </source>
</evidence>
<gene>
    <name evidence="2" type="ORF">O4328_28695</name>
    <name evidence="3" type="ORF">Q5707_37565</name>
</gene>
<dbReference type="SUPFAM" id="SSF51338">
    <property type="entry name" value="Composite domain of metallo-dependent hydrolases"/>
    <property type="match status" value="1"/>
</dbReference>
<dbReference type="InterPro" id="IPR032466">
    <property type="entry name" value="Metal_Hydrolase"/>
</dbReference>
<evidence type="ECO:0000313" key="2">
    <source>
        <dbReference type="EMBL" id="MCZ4587619.1"/>
    </source>
</evidence>
<dbReference type="InterPro" id="IPR011059">
    <property type="entry name" value="Metal-dep_hydrolase_composite"/>
</dbReference>
<organism evidence="3 5">
    <name type="scientific">Rhodococcus opacus</name>
    <name type="common">Nocardia opaca</name>
    <dbReference type="NCBI Taxonomy" id="37919"/>
    <lineage>
        <taxon>Bacteria</taxon>
        <taxon>Bacillati</taxon>
        <taxon>Actinomycetota</taxon>
        <taxon>Actinomycetes</taxon>
        <taxon>Mycobacteriales</taxon>
        <taxon>Nocardiaceae</taxon>
        <taxon>Rhodococcus</taxon>
    </lineage>
</organism>
<dbReference type="Gene3D" id="2.30.40.10">
    <property type="entry name" value="Urease, subunit C, domain 1"/>
    <property type="match status" value="1"/>
</dbReference>
<dbReference type="RefSeq" id="WP_269591971.1">
    <property type="nucleotide sequence ID" value="NZ_CP130954.1"/>
</dbReference>
<feature type="domain" description="Amidohydrolase-related" evidence="1">
    <location>
        <begin position="57"/>
        <end position="421"/>
    </location>
</feature>
<dbReference type="GO" id="GO:0016810">
    <property type="term" value="F:hydrolase activity, acting on carbon-nitrogen (but not peptide) bonds"/>
    <property type="evidence" value="ECO:0007669"/>
    <property type="project" value="InterPro"/>
</dbReference>
<dbReference type="Gene3D" id="3.20.20.140">
    <property type="entry name" value="Metal-dependent hydrolases"/>
    <property type="match status" value="1"/>
</dbReference>
<dbReference type="EMBL" id="JAPWIS010000017">
    <property type="protein sequence ID" value="MCZ4587619.1"/>
    <property type="molecule type" value="Genomic_DNA"/>
</dbReference>
<dbReference type="EMBL" id="CP130954">
    <property type="protein sequence ID" value="WLF51385.1"/>
    <property type="molecule type" value="Genomic_DNA"/>
</dbReference>
<sequence>MSNSHRTLIAGGDVLVGDPLRADVRRADILVEDGTIVAIGNDLAGTDAEIVPAEGRWVLPGFVDTHRHLWQTTMRALTANWNLNDYFCSIRSTHAGLHGADDVYAGQYAGALDALSAGVTTTIDHSHCINSPDHADEAVRGVKDAGIRALWCYGFYASPMDEPVFTTPEQRLADARRIRDTHFSSNDGLVRMGVALNELGFLPFHQTRAEIELADELDVRVTAHTQCVWNTERVSDVALLQRAGLLRAGQVHSHCNTCTDEELAVLRDAGCSVSSTPDTELQMGCGIPIYRRAAALGLTAGVGVDIVSNNSGDFFTPMRILMQHERGHALQPVLEARGLKAVGGDLPVTTRQILHAATLAGARALGLESVCGSIEIGKSADLLLLRNDGLHMRPVIDPIDSIVLQAGTRDIDRVLVAGRTVVRDGRLPGDVERSGTRLIEEAHERLAERVAARGGWKQPVPDGLWDEMWPVMLANLAADRAEV</sequence>
<dbReference type="PANTHER" id="PTHR43794:SF5">
    <property type="entry name" value="CHLOROHYDROLASE FAMILY PROTEIN"/>
    <property type="match status" value="1"/>
</dbReference>
<dbReference type="InterPro" id="IPR006680">
    <property type="entry name" value="Amidohydro-rel"/>
</dbReference>
<keyword evidence="3" id="KW-0614">Plasmid</keyword>
<dbReference type="Pfam" id="PF01979">
    <property type="entry name" value="Amidohydro_1"/>
    <property type="match status" value="1"/>
</dbReference>
<proteinExistence type="predicted"/>
<geneLocation type="plasmid" evidence="3 5">
    <name>pRho-VOC14-C342</name>
</geneLocation>